<dbReference type="Proteomes" id="UP001549257">
    <property type="component" value="Unassembled WGS sequence"/>
</dbReference>
<gene>
    <name evidence="2" type="ORF">ABIE21_000270</name>
</gene>
<keyword evidence="1" id="KW-0472">Membrane</keyword>
<accession>A0ABV2QID7</accession>
<feature type="transmembrane region" description="Helical" evidence="1">
    <location>
        <begin position="117"/>
        <end position="138"/>
    </location>
</feature>
<sequence length="170" mass="17834">MSSRPVSSRVGQTSDIALITEESIYGTVLVGGMIVASGPLKATSWETFLSVVGTVIVFWAAHMYAGAIARSGRSADGMGLGAAIRRSFRSSLGFLTSALLPCVILLLGATRVVPDTLAIWTALWLGVVILGVIGFRIFALRSESWLVRVLGSLGTAAFGLAMIVLKAVIH</sequence>
<name>A0ABV2QID7_9MICO</name>
<keyword evidence="1" id="KW-1133">Transmembrane helix</keyword>
<proteinExistence type="predicted"/>
<feature type="transmembrane region" description="Helical" evidence="1">
    <location>
        <begin position="145"/>
        <end position="169"/>
    </location>
</feature>
<dbReference type="EMBL" id="JBEPSJ010000001">
    <property type="protein sequence ID" value="MET4580780.1"/>
    <property type="molecule type" value="Genomic_DNA"/>
</dbReference>
<dbReference type="RefSeq" id="WP_354022990.1">
    <property type="nucleotide sequence ID" value="NZ_JBEPSJ010000001.1"/>
</dbReference>
<comment type="caution">
    <text evidence="2">The sequence shown here is derived from an EMBL/GenBank/DDBJ whole genome shotgun (WGS) entry which is preliminary data.</text>
</comment>
<keyword evidence="1" id="KW-0812">Transmembrane</keyword>
<feature type="transmembrane region" description="Helical" evidence="1">
    <location>
        <begin position="48"/>
        <end position="69"/>
    </location>
</feature>
<evidence type="ECO:0000313" key="3">
    <source>
        <dbReference type="Proteomes" id="UP001549257"/>
    </source>
</evidence>
<feature type="transmembrane region" description="Helical" evidence="1">
    <location>
        <begin position="90"/>
        <end position="111"/>
    </location>
</feature>
<organism evidence="2 3">
    <name type="scientific">Conyzicola nivalis</name>
    <dbReference type="NCBI Taxonomy" id="1477021"/>
    <lineage>
        <taxon>Bacteria</taxon>
        <taxon>Bacillati</taxon>
        <taxon>Actinomycetota</taxon>
        <taxon>Actinomycetes</taxon>
        <taxon>Micrococcales</taxon>
        <taxon>Microbacteriaceae</taxon>
        <taxon>Conyzicola</taxon>
    </lineage>
</organism>
<keyword evidence="3" id="KW-1185">Reference proteome</keyword>
<protein>
    <submittedName>
        <fullName evidence="2">Uncharacterized protein</fullName>
    </submittedName>
</protein>
<evidence type="ECO:0000313" key="2">
    <source>
        <dbReference type="EMBL" id="MET4580780.1"/>
    </source>
</evidence>
<evidence type="ECO:0000256" key="1">
    <source>
        <dbReference type="SAM" id="Phobius"/>
    </source>
</evidence>
<reference evidence="2 3" key="1">
    <citation type="submission" date="2024-06" db="EMBL/GenBank/DDBJ databases">
        <title>Sorghum-associated microbial communities from plants grown in Nebraska, USA.</title>
        <authorList>
            <person name="Schachtman D."/>
        </authorList>
    </citation>
    <scope>NUCLEOTIDE SEQUENCE [LARGE SCALE GENOMIC DNA]</scope>
    <source>
        <strain evidence="2 3">2857</strain>
    </source>
</reference>